<dbReference type="EMBL" id="AYXG01000122">
    <property type="protein sequence ID" value="EWC61263.1"/>
    <property type="molecule type" value="Genomic_DNA"/>
</dbReference>
<evidence type="ECO:0008006" key="4">
    <source>
        <dbReference type="Google" id="ProtNLM"/>
    </source>
</evidence>
<dbReference type="InterPro" id="IPR004401">
    <property type="entry name" value="YbaB/EbfC"/>
</dbReference>
<feature type="compositionally biased region" description="Pro residues" evidence="1">
    <location>
        <begin position="108"/>
        <end position="117"/>
    </location>
</feature>
<dbReference type="OrthoDB" id="3695284at2"/>
<dbReference type="eggNOG" id="COG0718">
    <property type="taxonomic scope" value="Bacteria"/>
</dbReference>
<comment type="caution">
    <text evidence="2">The sequence shown here is derived from an EMBL/GenBank/DDBJ whole genome shotgun (WGS) entry which is preliminary data.</text>
</comment>
<accession>W7ILM6</accession>
<dbReference type="InterPro" id="IPR036894">
    <property type="entry name" value="YbaB-like_sf"/>
</dbReference>
<dbReference type="GO" id="GO:0003677">
    <property type="term" value="F:DNA binding"/>
    <property type="evidence" value="ECO:0007669"/>
    <property type="project" value="InterPro"/>
</dbReference>
<evidence type="ECO:0000313" key="3">
    <source>
        <dbReference type="Proteomes" id="UP000019277"/>
    </source>
</evidence>
<dbReference type="PATRIC" id="fig|909613.9.peg.3450"/>
<name>W7ILM6_9PSEU</name>
<keyword evidence="3" id="KW-1185">Reference proteome</keyword>
<sequence>MQTPDEWLADFESKVADLQQKATEFKKNIESAGAVERSADGSVTVTVAPSGALLDLHLTDKAMTKSAEALTAEILATTRTARQQAAQEVATAFTPLGGDSDIVQRIPTPDPTTPAPRAPASRPAEDEDFTSTRIYKDEDQRW</sequence>
<evidence type="ECO:0000256" key="1">
    <source>
        <dbReference type="SAM" id="MobiDB-lite"/>
    </source>
</evidence>
<dbReference type="Pfam" id="PF02575">
    <property type="entry name" value="YbaB_DNA_bd"/>
    <property type="match status" value="1"/>
</dbReference>
<proteinExistence type="predicted"/>
<dbReference type="RefSeq" id="WP_035283590.1">
    <property type="nucleotide sequence ID" value="NZ_AYXG01000122.1"/>
</dbReference>
<dbReference type="AlphaFoldDB" id="W7ILM6"/>
<feature type="region of interest" description="Disordered" evidence="1">
    <location>
        <begin position="96"/>
        <end position="142"/>
    </location>
</feature>
<organism evidence="2 3">
    <name type="scientific">Actinokineospora spheciospongiae</name>
    <dbReference type="NCBI Taxonomy" id="909613"/>
    <lineage>
        <taxon>Bacteria</taxon>
        <taxon>Bacillati</taxon>
        <taxon>Actinomycetota</taxon>
        <taxon>Actinomycetes</taxon>
        <taxon>Pseudonocardiales</taxon>
        <taxon>Pseudonocardiaceae</taxon>
        <taxon>Actinokineospora</taxon>
    </lineage>
</organism>
<protein>
    <recommendedName>
        <fullName evidence="4">YbaB/EbfC DNA-binding family protein</fullName>
    </recommendedName>
</protein>
<dbReference type="Gene3D" id="3.30.1310.10">
    <property type="entry name" value="Nucleoid-associated protein YbaB-like domain"/>
    <property type="match status" value="1"/>
</dbReference>
<dbReference type="SUPFAM" id="SSF82607">
    <property type="entry name" value="YbaB-like"/>
    <property type="match status" value="1"/>
</dbReference>
<gene>
    <name evidence="2" type="ORF">UO65_3450</name>
</gene>
<reference evidence="2 3" key="1">
    <citation type="journal article" date="2014" name="Genome Announc.">
        <title>Draft Genome Sequence of the Antitrypanosomally Active Sponge-Associated Bacterium Actinokineospora sp. Strain EG49.</title>
        <authorList>
            <person name="Harjes J."/>
            <person name="Ryu T."/>
            <person name="Abdelmohsen U.R."/>
            <person name="Moitinho-Silva L."/>
            <person name="Horn H."/>
            <person name="Ravasi T."/>
            <person name="Hentschel U."/>
        </authorList>
    </citation>
    <scope>NUCLEOTIDE SEQUENCE [LARGE SCALE GENOMIC DNA]</scope>
    <source>
        <strain evidence="2 3">EG49</strain>
    </source>
</reference>
<dbReference type="STRING" id="909613.UO65_3450"/>
<accession>A0A8E2X051</accession>
<dbReference type="Proteomes" id="UP000019277">
    <property type="component" value="Unassembled WGS sequence"/>
</dbReference>
<evidence type="ECO:0000313" key="2">
    <source>
        <dbReference type="EMBL" id="EWC61263.1"/>
    </source>
</evidence>